<dbReference type="PANTHER" id="PTHR44259:SF15">
    <property type="entry name" value="F-BOX PROTEIN KIB2-RELATED"/>
    <property type="match status" value="1"/>
</dbReference>
<dbReference type="InterPro" id="IPR005174">
    <property type="entry name" value="KIB1-4_b-propeller"/>
</dbReference>
<dbReference type="Proteomes" id="UP000807159">
    <property type="component" value="Chromosome 4"/>
</dbReference>
<keyword evidence="3" id="KW-1185">Reference proteome</keyword>
<gene>
    <name evidence="2" type="ORF">H0E87_008430</name>
</gene>
<sequence length="241" mass="27515">MKVHQIPWLLIPPQEEDNEASNSTRLFSIEEGKFYGGRYIIEWVCASQEQDSEQQRMREHLIQKAILSSDSCHSDSFGVVLICRKSWKLAFCQCGGKRKSSWMYLDGKNAPYHDVMRSENKLHALGNCGSLERSLYLHILFGESAGTVLLVARCVGEFVLGGASPVLEEDLLIDEDIQPLVCPYWTLRFRLFRMDFEQKPWVDMETLEDRALFIGANHSASVSVSNCGGREQNSIYFTDDY</sequence>
<feature type="domain" description="KIB1-4 beta-propeller" evidence="1">
    <location>
        <begin position="51"/>
        <end position="239"/>
    </location>
</feature>
<evidence type="ECO:0000313" key="2">
    <source>
        <dbReference type="EMBL" id="KAH8510887.1"/>
    </source>
</evidence>
<dbReference type="InterPro" id="IPR050942">
    <property type="entry name" value="F-box_BR-signaling"/>
</dbReference>
<organism evidence="2 3">
    <name type="scientific">Populus deltoides</name>
    <name type="common">Eastern poplar</name>
    <name type="synonym">Eastern cottonwood</name>
    <dbReference type="NCBI Taxonomy" id="3696"/>
    <lineage>
        <taxon>Eukaryota</taxon>
        <taxon>Viridiplantae</taxon>
        <taxon>Streptophyta</taxon>
        <taxon>Embryophyta</taxon>
        <taxon>Tracheophyta</taxon>
        <taxon>Spermatophyta</taxon>
        <taxon>Magnoliopsida</taxon>
        <taxon>eudicotyledons</taxon>
        <taxon>Gunneridae</taxon>
        <taxon>Pentapetalae</taxon>
        <taxon>rosids</taxon>
        <taxon>fabids</taxon>
        <taxon>Malpighiales</taxon>
        <taxon>Salicaceae</taxon>
        <taxon>Saliceae</taxon>
        <taxon>Populus</taxon>
    </lineage>
</organism>
<dbReference type="AlphaFoldDB" id="A0A8T2Z0I0"/>
<reference evidence="2" key="1">
    <citation type="journal article" date="2021" name="J. Hered.">
        <title>Genome Assembly of Salicaceae Populus deltoides (Eastern Cottonwood) I-69 Based on Nanopore Sequencing and Hi-C Technologies.</title>
        <authorList>
            <person name="Bai S."/>
            <person name="Wu H."/>
            <person name="Zhang J."/>
            <person name="Pan Z."/>
            <person name="Zhao W."/>
            <person name="Li Z."/>
            <person name="Tong C."/>
        </authorList>
    </citation>
    <scope>NUCLEOTIDE SEQUENCE</scope>
    <source>
        <tissue evidence="2">Leaf</tissue>
    </source>
</reference>
<proteinExistence type="predicted"/>
<comment type="caution">
    <text evidence="2">The sequence shown here is derived from an EMBL/GenBank/DDBJ whole genome shotgun (WGS) entry which is preliminary data.</text>
</comment>
<name>A0A8T2Z0I0_POPDE</name>
<evidence type="ECO:0000259" key="1">
    <source>
        <dbReference type="Pfam" id="PF03478"/>
    </source>
</evidence>
<dbReference type="PANTHER" id="PTHR44259">
    <property type="entry name" value="OS07G0183000 PROTEIN-RELATED"/>
    <property type="match status" value="1"/>
</dbReference>
<dbReference type="Pfam" id="PF03478">
    <property type="entry name" value="Beta-prop_KIB1-4"/>
    <property type="match status" value="1"/>
</dbReference>
<protein>
    <recommendedName>
        <fullName evidence="1">KIB1-4 beta-propeller domain-containing protein</fullName>
    </recommendedName>
</protein>
<accession>A0A8T2Z0I0</accession>
<dbReference type="EMBL" id="JACEGQ020000004">
    <property type="protein sequence ID" value="KAH8510887.1"/>
    <property type="molecule type" value="Genomic_DNA"/>
</dbReference>
<evidence type="ECO:0000313" key="3">
    <source>
        <dbReference type="Proteomes" id="UP000807159"/>
    </source>
</evidence>